<keyword evidence="3" id="KW-1185">Reference proteome</keyword>
<keyword evidence="1" id="KW-0812">Transmembrane</keyword>
<dbReference type="Proteomes" id="UP001589844">
    <property type="component" value="Unassembled WGS sequence"/>
</dbReference>
<reference evidence="2 3" key="1">
    <citation type="submission" date="2024-09" db="EMBL/GenBank/DDBJ databases">
        <authorList>
            <person name="Sun Q."/>
            <person name="Mori K."/>
        </authorList>
    </citation>
    <scope>NUCLEOTIDE SEQUENCE [LARGE SCALE GENOMIC DNA]</scope>
    <source>
        <strain evidence="2 3">CCM 8677</strain>
    </source>
</reference>
<keyword evidence="1" id="KW-1133">Transmembrane helix</keyword>
<evidence type="ECO:0000256" key="1">
    <source>
        <dbReference type="SAM" id="Phobius"/>
    </source>
</evidence>
<accession>A0ABV6IF43</accession>
<name>A0ABV6IF43_9BURK</name>
<sequence length="239" mass="26821">MAQNQQPPSKLNIGTAKESVKLQGFLHEDFPIIRQACIRLGICLAIAAVLIGGSHFFYLQQSALQQAAQTELTQAQGKYTYATNEKNDIKEFQPRYIQLVERGFVGEEKRLDIVELIQSIQAKYRLLPMSYELFPQQIVPIAEIVMEQTGAPINAGELELRASRLVFRMNLLHEMDMLNLFKSLRERGQFIPQACSIKTSNAINSLSTPQQLEAECSLQWVTMGRRAAVPADQAATPAQ</sequence>
<comment type="caution">
    <text evidence="2">The sequence shown here is derived from an EMBL/GenBank/DDBJ whole genome shotgun (WGS) entry which is preliminary data.</text>
</comment>
<evidence type="ECO:0000313" key="2">
    <source>
        <dbReference type="EMBL" id="MFC0350228.1"/>
    </source>
</evidence>
<keyword evidence="1" id="KW-0472">Membrane</keyword>
<proteinExistence type="predicted"/>
<dbReference type="EMBL" id="JBHLXJ010000009">
    <property type="protein sequence ID" value="MFC0350228.1"/>
    <property type="molecule type" value="Genomic_DNA"/>
</dbReference>
<gene>
    <name evidence="2" type="ORF">ACFFJH_10460</name>
</gene>
<feature type="transmembrane region" description="Helical" evidence="1">
    <location>
        <begin position="36"/>
        <end position="58"/>
    </location>
</feature>
<organism evidence="2 3">
    <name type="scientific">Undibacterium danionis</name>
    <dbReference type="NCBI Taxonomy" id="1812100"/>
    <lineage>
        <taxon>Bacteria</taxon>
        <taxon>Pseudomonadati</taxon>
        <taxon>Pseudomonadota</taxon>
        <taxon>Betaproteobacteria</taxon>
        <taxon>Burkholderiales</taxon>
        <taxon>Oxalobacteraceae</taxon>
        <taxon>Undibacterium</taxon>
    </lineage>
</organism>
<dbReference type="RefSeq" id="WP_390212275.1">
    <property type="nucleotide sequence ID" value="NZ_JBHLXJ010000009.1"/>
</dbReference>
<evidence type="ECO:0000313" key="3">
    <source>
        <dbReference type="Proteomes" id="UP001589844"/>
    </source>
</evidence>
<protein>
    <submittedName>
        <fullName evidence="2">Uncharacterized protein</fullName>
    </submittedName>
</protein>